<feature type="domain" description="AAA" evidence="1">
    <location>
        <begin position="138"/>
        <end position="302"/>
    </location>
</feature>
<dbReference type="PANTHER" id="PTHR43384:SF13">
    <property type="entry name" value="SLR0110 PROTEIN"/>
    <property type="match status" value="1"/>
</dbReference>
<dbReference type="EMBL" id="CALBWS010000007">
    <property type="protein sequence ID" value="CAH2714465.1"/>
    <property type="molecule type" value="Genomic_DNA"/>
</dbReference>
<dbReference type="Proteomes" id="UP000838308">
    <property type="component" value="Unassembled WGS sequence"/>
</dbReference>
<gene>
    <name evidence="2" type="ORF">BACCIP111895_01628</name>
</gene>
<dbReference type="SUPFAM" id="SSF52172">
    <property type="entry name" value="CheY-like"/>
    <property type="match status" value="1"/>
</dbReference>
<dbReference type="PANTHER" id="PTHR43384">
    <property type="entry name" value="SEPTUM SITE-DETERMINING PROTEIN MIND HOMOLOG, CHLOROPLASTIC-RELATED"/>
    <property type="match status" value="1"/>
</dbReference>
<evidence type="ECO:0000313" key="2">
    <source>
        <dbReference type="EMBL" id="CAH2714465.1"/>
    </source>
</evidence>
<dbReference type="Gene3D" id="3.40.50.2300">
    <property type="match status" value="1"/>
</dbReference>
<dbReference type="InterPro" id="IPR011006">
    <property type="entry name" value="CheY-like_superfamily"/>
</dbReference>
<evidence type="ECO:0000259" key="1">
    <source>
        <dbReference type="Pfam" id="PF13614"/>
    </source>
</evidence>
<dbReference type="Pfam" id="PF13614">
    <property type="entry name" value="AAA_31"/>
    <property type="match status" value="1"/>
</dbReference>
<protein>
    <submittedName>
        <fullName evidence="2">Iron-sulfur cluster carrier protein</fullName>
    </submittedName>
</protein>
<reference evidence="2" key="1">
    <citation type="submission" date="2022-04" db="EMBL/GenBank/DDBJ databases">
        <authorList>
            <person name="Criscuolo A."/>
        </authorList>
    </citation>
    <scope>NUCLEOTIDE SEQUENCE</scope>
    <source>
        <strain evidence="2">CIP111895</strain>
    </source>
</reference>
<dbReference type="SUPFAM" id="SSF52540">
    <property type="entry name" value="P-loop containing nucleoside triphosphate hydrolases"/>
    <property type="match status" value="1"/>
</dbReference>
<accession>A0ABM9EQS6</accession>
<evidence type="ECO:0000313" key="3">
    <source>
        <dbReference type="Proteomes" id="UP000838308"/>
    </source>
</evidence>
<dbReference type="RefSeq" id="WP_248734785.1">
    <property type="nucleotide sequence ID" value="NZ_CALBWS010000007.1"/>
</dbReference>
<sequence length="394" mass="44974">MNINWVYFSDTNFPPGEIKNYLEKQQFHLTSTNEINRLHSLLPGNNQTVLFLKAHTLFNVYNLCQEISALYPQVYIVLIVADNMENLKKAMLMGASDTLRSSYHLEELSEAVAHAKKFMQHRASMEHNVLNRVKENSRVIAVTSPKGGVGRTLLTVNLAVAFARMGKKVAVIDGNLQFGEVAIYYNMKPKRTIYEWVKEGYGHANYSISQYMTLVDGEVSVLAAPPRPEFFEGISEKHIKEAIEEAKKLFDIVLIDMQVYLSEIHLRFLDLADEILLLTVNEISVLRLSQLYLETLESIKLKDKVKLILNRQIKSQELDQKKIEEILGVDVYCTLPEQANVASSSIKAGQPFMLSNSRSHLGKAVWKLSEKLFVQKSEETTEMKKDKKWFQVGK</sequence>
<comment type="caution">
    <text evidence="2">The sequence shown here is derived from an EMBL/GenBank/DDBJ whole genome shotgun (WGS) entry which is preliminary data.</text>
</comment>
<proteinExistence type="predicted"/>
<dbReference type="InterPro" id="IPR027417">
    <property type="entry name" value="P-loop_NTPase"/>
</dbReference>
<keyword evidence="3" id="KW-1185">Reference proteome</keyword>
<name>A0ABM9EQS6_9BACI</name>
<dbReference type="Gene3D" id="3.40.50.300">
    <property type="entry name" value="P-loop containing nucleotide triphosphate hydrolases"/>
    <property type="match status" value="1"/>
</dbReference>
<dbReference type="InterPro" id="IPR025669">
    <property type="entry name" value="AAA_dom"/>
</dbReference>
<organism evidence="2 3">
    <name type="scientific">Neobacillus rhizosphaerae</name>
    <dbReference type="NCBI Taxonomy" id="2880965"/>
    <lineage>
        <taxon>Bacteria</taxon>
        <taxon>Bacillati</taxon>
        <taxon>Bacillota</taxon>
        <taxon>Bacilli</taxon>
        <taxon>Bacillales</taxon>
        <taxon>Bacillaceae</taxon>
        <taxon>Neobacillus</taxon>
    </lineage>
</organism>
<dbReference type="InterPro" id="IPR050625">
    <property type="entry name" value="ParA/MinD_ATPase"/>
</dbReference>